<feature type="domain" description="SGNH hydrolase-type esterase" evidence="1">
    <location>
        <begin position="183"/>
        <end position="359"/>
    </location>
</feature>
<organism evidence="3 4">
    <name type="scientific">Paenibacillus residui</name>
    <dbReference type="NCBI Taxonomy" id="629724"/>
    <lineage>
        <taxon>Bacteria</taxon>
        <taxon>Bacillati</taxon>
        <taxon>Bacillota</taxon>
        <taxon>Bacilli</taxon>
        <taxon>Bacillales</taxon>
        <taxon>Paenibacillaceae</taxon>
        <taxon>Paenibacillus</taxon>
    </lineage>
</organism>
<protein>
    <submittedName>
        <fullName evidence="3">SGNH/GDSL hydrolase family protein</fullName>
        <ecNumber evidence="3">3.1.-.-</ecNumber>
    </submittedName>
</protein>
<gene>
    <name evidence="3" type="ORF">ACFQ03_20700</name>
</gene>
<dbReference type="RefSeq" id="WP_379290683.1">
    <property type="nucleotide sequence ID" value="NZ_JBHTIU010000084.1"/>
</dbReference>
<dbReference type="Gene3D" id="3.40.50.1110">
    <property type="entry name" value="SGNH hydrolase"/>
    <property type="match status" value="1"/>
</dbReference>
<evidence type="ECO:0000313" key="4">
    <source>
        <dbReference type="Proteomes" id="UP001597120"/>
    </source>
</evidence>
<dbReference type="PANTHER" id="PTHR30383:SF5">
    <property type="entry name" value="SGNH HYDROLASE-TYPE ESTERASE DOMAIN-CONTAINING PROTEIN"/>
    <property type="match status" value="1"/>
</dbReference>
<dbReference type="GO" id="GO:0016787">
    <property type="term" value="F:hydrolase activity"/>
    <property type="evidence" value="ECO:0007669"/>
    <property type="project" value="UniProtKB-KW"/>
</dbReference>
<evidence type="ECO:0000259" key="1">
    <source>
        <dbReference type="Pfam" id="PF14606"/>
    </source>
</evidence>
<dbReference type="EC" id="3.1.-.-" evidence="3"/>
<dbReference type="InterPro" id="IPR032740">
    <property type="entry name" value="GxDLY"/>
</dbReference>
<dbReference type="PANTHER" id="PTHR30383">
    <property type="entry name" value="THIOESTERASE 1/PROTEASE 1/LYSOPHOSPHOLIPASE L1"/>
    <property type="match status" value="1"/>
</dbReference>
<name>A0ABW3DGV8_9BACL</name>
<sequence length="372" mass="42126">MSVESQTLFQLLDTNLMLKQPKGTWKWHSPLSAPFKVLGFPWLEQDRVYRRLPLPPNHALPEAVDKLADCTAGGQIRFKTDAQRVAIRVKLRGSASMDHMPATGQIGFDAYVGEPGQERYIGTSRMKPGEQQYESLLFEGDRPDRLRTVTLNFPLYQSVTEVMVGLPPEAALEANDFPSSRGRLVFYGTSITQGGCASRPGLAYPQQIGRRLQREVINLGFSGSGKGEEEVARVIRLIPHVDCFIVDYEANCSTELYGRTLEPFLRLYREEQRLVPILVVSRIPYAKEQVNSISRQDRMERKRIATELVRKLNEAGDDRVFFCDGDRLLGERYDECTVDGVHPNDLGFTRMAESLIPVISQILERCSSSIWR</sequence>
<keyword evidence="3" id="KW-0378">Hydrolase</keyword>
<evidence type="ECO:0000313" key="3">
    <source>
        <dbReference type="EMBL" id="MFD0871563.1"/>
    </source>
</evidence>
<dbReference type="Pfam" id="PF14606">
    <property type="entry name" value="Lipase_GDSL_3"/>
    <property type="match status" value="1"/>
</dbReference>
<dbReference type="Gene3D" id="2.60.120.260">
    <property type="entry name" value="Galactose-binding domain-like"/>
    <property type="match status" value="1"/>
</dbReference>
<dbReference type="SUPFAM" id="SSF52266">
    <property type="entry name" value="SGNH hydrolase"/>
    <property type="match status" value="1"/>
</dbReference>
<keyword evidence="4" id="KW-1185">Reference proteome</keyword>
<evidence type="ECO:0000259" key="2">
    <source>
        <dbReference type="Pfam" id="PF14607"/>
    </source>
</evidence>
<proteinExistence type="predicted"/>
<dbReference type="InterPro" id="IPR051532">
    <property type="entry name" value="Ester_Hydrolysis_Enzymes"/>
</dbReference>
<dbReference type="Proteomes" id="UP001597120">
    <property type="component" value="Unassembled WGS sequence"/>
</dbReference>
<accession>A0ABW3DGV8</accession>
<dbReference type="Pfam" id="PF14607">
    <property type="entry name" value="GxDLY"/>
    <property type="match status" value="1"/>
</dbReference>
<reference evidence="4" key="1">
    <citation type="journal article" date="2019" name="Int. J. Syst. Evol. Microbiol.">
        <title>The Global Catalogue of Microorganisms (GCM) 10K type strain sequencing project: providing services to taxonomists for standard genome sequencing and annotation.</title>
        <authorList>
            <consortium name="The Broad Institute Genomics Platform"/>
            <consortium name="The Broad Institute Genome Sequencing Center for Infectious Disease"/>
            <person name="Wu L."/>
            <person name="Ma J."/>
        </authorList>
    </citation>
    <scope>NUCLEOTIDE SEQUENCE [LARGE SCALE GENOMIC DNA]</scope>
    <source>
        <strain evidence="4">CCUG 57263</strain>
    </source>
</reference>
<comment type="caution">
    <text evidence="3">The sequence shown here is derived from an EMBL/GenBank/DDBJ whole genome shotgun (WGS) entry which is preliminary data.</text>
</comment>
<dbReference type="InterPro" id="IPR036514">
    <property type="entry name" value="SGNH_hydro_sf"/>
</dbReference>
<dbReference type="EMBL" id="JBHTIU010000084">
    <property type="protein sequence ID" value="MFD0871563.1"/>
    <property type="molecule type" value="Genomic_DNA"/>
</dbReference>
<dbReference type="InterPro" id="IPR013830">
    <property type="entry name" value="SGNH_hydro"/>
</dbReference>
<feature type="domain" description="SGNH hydrolase-type esterase N-terminal" evidence="2">
    <location>
        <begin position="26"/>
        <end position="171"/>
    </location>
</feature>